<keyword evidence="1" id="KW-0472">Membrane</keyword>
<feature type="transmembrane region" description="Helical" evidence="1">
    <location>
        <begin position="67"/>
        <end position="90"/>
    </location>
</feature>
<keyword evidence="3" id="KW-1185">Reference proteome</keyword>
<protein>
    <submittedName>
        <fullName evidence="2">Uncharacterized protein</fullName>
    </submittedName>
</protein>
<dbReference type="EMBL" id="JARPUR010000006">
    <property type="protein sequence ID" value="KAK4874544.1"/>
    <property type="molecule type" value="Genomic_DNA"/>
</dbReference>
<comment type="caution">
    <text evidence="2">The sequence shown here is derived from an EMBL/GenBank/DDBJ whole genome shotgun (WGS) entry which is preliminary data.</text>
</comment>
<keyword evidence="1" id="KW-1133">Transmembrane helix</keyword>
<evidence type="ECO:0000256" key="1">
    <source>
        <dbReference type="SAM" id="Phobius"/>
    </source>
</evidence>
<dbReference type="Proteomes" id="UP001353858">
    <property type="component" value="Unassembled WGS sequence"/>
</dbReference>
<evidence type="ECO:0000313" key="2">
    <source>
        <dbReference type="EMBL" id="KAK4874544.1"/>
    </source>
</evidence>
<dbReference type="AlphaFoldDB" id="A0AAN7SE72"/>
<name>A0AAN7SE72_9COLE</name>
<reference evidence="3" key="1">
    <citation type="submission" date="2023-01" db="EMBL/GenBank/DDBJ databases">
        <title>Key to firefly adult light organ development and bioluminescence: homeobox transcription factors regulate luciferase expression and transportation to peroxisome.</title>
        <authorList>
            <person name="Fu X."/>
        </authorList>
    </citation>
    <scope>NUCLEOTIDE SEQUENCE [LARGE SCALE GENOMIC DNA]</scope>
</reference>
<feature type="transmembrane region" description="Helical" evidence="1">
    <location>
        <begin position="36"/>
        <end position="55"/>
    </location>
</feature>
<organism evidence="2 3">
    <name type="scientific">Aquatica leii</name>
    <dbReference type="NCBI Taxonomy" id="1421715"/>
    <lineage>
        <taxon>Eukaryota</taxon>
        <taxon>Metazoa</taxon>
        <taxon>Ecdysozoa</taxon>
        <taxon>Arthropoda</taxon>
        <taxon>Hexapoda</taxon>
        <taxon>Insecta</taxon>
        <taxon>Pterygota</taxon>
        <taxon>Neoptera</taxon>
        <taxon>Endopterygota</taxon>
        <taxon>Coleoptera</taxon>
        <taxon>Polyphaga</taxon>
        <taxon>Elateriformia</taxon>
        <taxon>Elateroidea</taxon>
        <taxon>Lampyridae</taxon>
        <taxon>Luciolinae</taxon>
        <taxon>Aquatica</taxon>
    </lineage>
</organism>
<accession>A0AAN7SE72</accession>
<keyword evidence="1" id="KW-0812">Transmembrane</keyword>
<feature type="transmembrane region" description="Helical" evidence="1">
    <location>
        <begin position="7"/>
        <end position="30"/>
    </location>
</feature>
<feature type="transmembrane region" description="Helical" evidence="1">
    <location>
        <begin position="110"/>
        <end position="128"/>
    </location>
</feature>
<sequence length="158" mass="17955">MNSFISDLAFVIFVVVVNSISLTFFILFQFNVCHGVAALTAIIISICIFFLEFFIKRRNNETSLWIKYCLLSFMVLGGAIGFLWFFYLLYRLFNYDGDTLDLLLKSVTPILALGIAVHLIIVSHIMYVKVTNGRESSQGKVCTITESREELCSNFPLP</sequence>
<evidence type="ECO:0000313" key="3">
    <source>
        <dbReference type="Proteomes" id="UP001353858"/>
    </source>
</evidence>
<proteinExistence type="predicted"/>
<gene>
    <name evidence="2" type="ORF">RN001_013904</name>
</gene>